<keyword evidence="4" id="KW-1133">Transmembrane helix</keyword>
<evidence type="ECO:0000256" key="3">
    <source>
        <dbReference type="SAM" id="MobiDB-lite"/>
    </source>
</evidence>
<dbReference type="SUPFAM" id="SSF48403">
    <property type="entry name" value="Ankyrin repeat"/>
    <property type="match status" value="1"/>
</dbReference>
<sequence>MNNLRPYAHLGTIEESGLSDTQLNGHEEDAEEDRFVYDGESRSVSQSPSHREEEEEEEFVYPGLNAEDTTPLSPQESPKPLTPPTISELSSRPRSDPLSESPPDLVLQAQPQEQAPQPLRTHPTPAQLESSYAASSSGDLSLLQKIFVTAHETGGISAFSLANDASTRTGLTALHAAASRGYEDVVRWLIESCGAMSDLEDKEGETALHKAALNGHLHIVKYLLPSKHAANSSDALSRASVHAQDADGWTALHNACSKGYLDIVRYLCEEGGATESVDDDDSDQPPANGVNIRSKAGYTPLMNASSKGHLPVVRYLLSKQHADPLVRNNWGETAYDVAAAVFEVWICEVLERAEREWWYNRNSAHSNPNSPSKIPYNSLAIHTTIPLVLYENQRLDARLKTLATSGGKPRFSASGLGRRGRRAPFELRILSVDDDNKRQNEGNEDNTVNNNIYQRNTTIPAWRSTVQLPLLDSPYSLPRPGSHHSQSQGPTGPDRSQEEKSHFWLSDWTLDVTHPGVDADQGWQYARTFEDPEEEWTPEVTGALGRVLGGGLGGLSGVLRTPPGLGRSSSNSDSRSGSGSNSTSATPTPTTYVRRRRWVRVMRRRLDIPPLPFLFPDGKMYLVREDGGLVRYIHHPNVSDEDASHPRSPAYWDPNASPDEVAYSYGEEGHQEGQELSTIPSMSSKAQDYVSRARYLVGSQTCGLDSDGIQNGDNAGGSLSAVDARRTIAKLERATMELRLGVSGDTDIERKTQAQVLLHTYTRELERQKASAEVQGWVLTTPGAGEGIHDGDEYDYEEDDDDDDESFHYPMSPTNASGSTSIRPSSRSSSSNRPEPGRSSSINSATNSTISDLTHHLSQAPEFRVPTHEAPRSQTVSRAGSGWGSGTARSTTWVIPSPQYVHQWEKDDDTNGFFFFALSSRRGSAASLSSMICCRNTFFEPIELFWVSRFSRLLEYLLFLLSTTILILLAPRLSNLLRRRGIAGMERVFVNQERLSIPDPRNSTAMRRQTSSQLSDLAECPVCNRILEHVGTAAEQEAHVKSCLEGGSGATQQAAKYLVYRLPAESTLIGVECVICLEEFTKGSMVARLSCFCSFHNACLSSWLQRGKACPVHAR</sequence>
<protein>
    <submittedName>
        <fullName evidence="6">Ankyrin unc44</fullName>
    </submittedName>
</protein>
<dbReference type="Pfam" id="PF13639">
    <property type="entry name" value="zf-RING_2"/>
    <property type="match status" value="1"/>
</dbReference>
<feature type="region of interest" description="Disordered" evidence="3">
    <location>
        <begin position="769"/>
        <end position="846"/>
    </location>
</feature>
<dbReference type="InterPro" id="IPR001841">
    <property type="entry name" value="Znf_RING"/>
</dbReference>
<gene>
    <name evidence="6" type="ORF">LENED_009712</name>
</gene>
<keyword evidence="2" id="KW-0862">Zinc</keyword>
<dbReference type="STRING" id="5353.A0A1Q3EKH3"/>
<feature type="region of interest" description="Disordered" evidence="3">
    <location>
        <begin position="274"/>
        <end position="294"/>
    </location>
</feature>
<reference evidence="6 7" key="2">
    <citation type="submission" date="2017-02" db="EMBL/GenBank/DDBJ databases">
        <title>A genome survey and senescence transcriptome analysis in Lentinula edodes.</title>
        <authorList>
            <person name="Sakamoto Y."/>
            <person name="Nakade K."/>
            <person name="Sato S."/>
            <person name="Yoshida Y."/>
            <person name="Miyazaki K."/>
            <person name="Natsume S."/>
            <person name="Konno N."/>
        </authorList>
    </citation>
    <scope>NUCLEOTIDE SEQUENCE [LARGE SCALE GENOMIC DNA]</scope>
    <source>
        <strain evidence="6 7">NBRC 111202</strain>
    </source>
</reference>
<evidence type="ECO:0000256" key="2">
    <source>
        <dbReference type="PROSITE-ProRule" id="PRU00175"/>
    </source>
</evidence>
<organism evidence="6 7">
    <name type="scientific">Lentinula edodes</name>
    <name type="common">Shiitake mushroom</name>
    <name type="synonym">Lentinus edodes</name>
    <dbReference type="NCBI Taxonomy" id="5353"/>
    <lineage>
        <taxon>Eukaryota</taxon>
        <taxon>Fungi</taxon>
        <taxon>Dikarya</taxon>
        <taxon>Basidiomycota</taxon>
        <taxon>Agaricomycotina</taxon>
        <taxon>Agaricomycetes</taxon>
        <taxon>Agaricomycetidae</taxon>
        <taxon>Agaricales</taxon>
        <taxon>Marasmiineae</taxon>
        <taxon>Omphalotaceae</taxon>
        <taxon>Lentinula</taxon>
    </lineage>
</organism>
<accession>A0A1Q3EKH3</accession>
<dbReference type="InterPro" id="IPR002110">
    <property type="entry name" value="Ankyrin_rpt"/>
</dbReference>
<feature type="region of interest" description="Disordered" evidence="3">
    <location>
        <begin position="555"/>
        <end position="591"/>
    </location>
</feature>
<evidence type="ECO:0000313" key="6">
    <source>
        <dbReference type="EMBL" id="GAW07702.1"/>
    </source>
</evidence>
<feature type="repeat" description="ANK" evidence="1">
    <location>
        <begin position="296"/>
        <end position="319"/>
    </location>
</feature>
<dbReference type="PROSITE" id="PS50297">
    <property type="entry name" value="ANK_REP_REGION"/>
    <property type="match status" value="4"/>
</dbReference>
<feature type="repeat" description="ANK" evidence="1">
    <location>
        <begin position="203"/>
        <end position="235"/>
    </location>
</feature>
<evidence type="ECO:0000259" key="5">
    <source>
        <dbReference type="PROSITE" id="PS50089"/>
    </source>
</evidence>
<feature type="region of interest" description="Disordered" evidence="3">
    <location>
        <begin position="472"/>
        <end position="501"/>
    </location>
</feature>
<name>A0A1Q3EKH3_LENED</name>
<dbReference type="Proteomes" id="UP000188533">
    <property type="component" value="Unassembled WGS sequence"/>
</dbReference>
<dbReference type="GO" id="GO:0008270">
    <property type="term" value="F:zinc ion binding"/>
    <property type="evidence" value="ECO:0007669"/>
    <property type="project" value="UniProtKB-KW"/>
</dbReference>
<feature type="compositionally biased region" description="Polar residues" evidence="3">
    <location>
        <begin position="67"/>
        <end position="76"/>
    </location>
</feature>
<dbReference type="SMART" id="SM00248">
    <property type="entry name" value="ANK"/>
    <property type="match status" value="4"/>
</dbReference>
<keyword evidence="1" id="KW-0040">ANK repeat</keyword>
<keyword evidence="4" id="KW-0472">Membrane</keyword>
<dbReference type="InterPro" id="IPR036770">
    <property type="entry name" value="Ankyrin_rpt-contain_sf"/>
</dbReference>
<feature type="compositionally biased region" description="Low complexity" evidence="3">
    <location>
        <begin position="817"/>
        <end position="846"/>
    </location>
</feature>
<dbReference type="PANTHER" id="PTHR24184:SF11">
    <property type="entry name" value="ANKYRIN REPEAT AND SOCS BOX CONTAINING 3"/>
    <property type="match status" value="1"/>
</dbReference>
<evidence type="ECO:0000256" key="1">
    <source>
        <dbReference type="PROSITE-ProRule" id="PRU00023"/>
    </source>
</evidence>
<keyword evidence="4" id="KW-0812">Transmembrane</keyword>
<feature type="compositionally biased region" description="Low complexity" evidence="3">
    <location>
        <begin position="567"/>
        <end position="591"/>
    </location>
</feature>
<dbReference type="Gene3D" id="3.30.40.10">
    <property type="entry name" value="Zinc/RING finger domain, C3HC4 (zinc finger)"/>
    <property type="match status" value="1"/>
</dbReference>
<dbReference type="PROSITE" id="PS50089">
    <property type="entry name" value="ZF_RING_2"/>
    <property type="match status" value="1"/>
</dbReference>
<dbReference type="PANTHER" id="PTHR24184">
    <property type="entry name" value="SI:CH211-189E2.2"/>
    <property type="match status" value="1"/>
</dbReference>
<dbReference type="PROSITE" id="PS50088">
    <property type="entry name" value="ANK_REPEAT"/>
    <property type="match status" value="4"/>
</dbReference>
<feature type="compositionally biased region" description="Low complexity" evidence="3">
    <location>
        <begin position="108"/>
        <end position="118"/>
    </location>
</feature>
<dbReference type="AlphaFoldDB" id="A0A1Q3EKH3"/>
<feature type="repeat" description="ANK" evidence="1">
    <location>
        <begin position="247"/>
        <end position="279"/>
    </location>
</feature>
<dbReference type="Pfam" id="PF12796">
    <property type="entry name" value="Ank_2"/>
    <property type="match status" value="2"/>
</dbReference>
<feature type="repeat" description="ANK" evidence="1">
    <location>
        <begin position="169"/>
        <end position="191"/>
    </location>
</feature>
<feature type="compositionally biased region" description="Acidic residues" evidence="3">
    <location>
        <begin position="792"/>
        <end position="805"/>
    </location>
</feature>
<keyword evidence="2" id="KW-0863">Zinc-finger</keyword>
<proteinExistence type="predicted"/>
<keyword evidence="7" id="KW-1185">Reference proteome</keyword>
<evidence type="ECO:0000256" key="4">
    <source>
        <dbReference type="SAM" id="Phobius"/>
    </source>
</evidence>
<keyword evidence="2" id="KW-0479">Metal-binding</keyword>
<feature type="domain" description="RING-type" evidence="5">
    <location>
        <begin position="1073"/>
        <end position="1113"/>
    </location>
</feature>
<dbReference type="CDD" id="cd16489">
    <property type="entry name" value="mRING-CH-C4HC2H_ZNRF"/>
    <property type="match status" value="1"/>
</dbReference>
<dbReference type="Gene3D" id="1.25.40.20">
    <property type="entry name" value="Ankyrin repeat-containing domain"/>
    <property type="match status" value="3"/>
</dbReference>
<feature type="transmembrane region" description="Helical" evidence="4">
    <location>
        <begin position="953"/>
        <end position="970"/>
    </location>
</feature>
<comment type="caution">
    <text evidence="6">The sequence shown here is derived from an EMBL/GenBank/DDBJ whole genome shotgun (WGS) entry which is preliminary data.</text>
</comment>
<evidence type="ECO:0000313" key="7">
    <source>
        <dbReference type="Proteomes" id="UP000188533"/>
    </source>
</evidence>
<feature type="region of interest" description="Disordered" evidence="3">
    <location>
        <begin position="1"/>
        <end position="132"/>
    </location>
</feature>
<dbReference type="SUPFAM" id="SSF57850">
    <property type="entry name" value="RING/U-box"/>
    <property type="match status" value="1"/>
</dbReference>
<feature type="region of interest" description="Disordered" evidence="3">
    <location>
        <begin position="430"/>
        <end position="452"/>
    </location>
</feature>
<feature type="region of interest" description="Disordered" evidence="3">
    <location>
        <begin position="863"/>
        <end position="884"/>
    </location>
</feature>
<reference evidence="6 7" key="1">
    <citation type="submission" date="2016-08" db="EMBL/GenBank/DDBJ databases">
        <authorList>
            <consortium name="Lentinula edodes genome sequencing consortium"/>
            <person name="Sakamoto Y."/>
            <person name="Nakade K."/>
            <person name="Sato S."/>
            <person name="Yoshida Y."/>
            <person name="Miyazaki K."/>
            <person name="Natsume S."/>
            <person name="Konno N."/>
        </authorList>
    </citation>
    <scope>NUCLEOTIDE SEQUENCE [LARGE SCALE GENOMIC DNA]</scope>
    <source>
        <strain evidence="6 7">NBRC 111202</strain>
    </source>
</reference>
<dbReference type="EMBL" id="BDGU01000482">
    <property type="protein sequence ID" value="GAW07702.1"/>
    <property type="molecule type" value="Genomic_DNA"/>
</dbReference>
<dbReference type="InterPro" id="IPR013083">
    <property type="entry name" value="Znf_RING/FYVE/PHD"/>
</dbReference>